<evidence type="ECO:0000256" key="7">
    <source>
        <dbReference type="ARBA" id="ARBA00022448"/>
    </source>
</evidence>
<dbReference type="GO" id="GO:0008965">
    <property type="term" value="F:phosphoenolpyruvate-protein phosphotransferase activity"/>
    <property type="evidence" value="ECO:0007669"/>
    <property type="project" value="UniProtKB-EC"/>
</dbReference>
<evidence type="ECO:0000256" key="16">
    <source>
        <dbReference type="PIRNR" id="PIRNR000732"/>
    </source>
</evidence>
<dbReference type="PANTHER" id="PTHR46244:SF6">
    <property type="entry name" value="PHOSPHOENOLPYRUVATE-PROTEIN PHOSPHOTRANSFERASE"/>
    <property type="match status" value="1"/>
</dbReference>
<dbReference type="NCBIfam" id="TIGR01003">
    <property type="entry name" value="PTS_HPr_family"/>
    <property type="match status" value="1"/>
</dbReference>
<dbReference type="SUPFAM" id="SSF51621">
    <property type="entry name" value="Phosphoenolpyruvate/pyruvate domain"/>
    <property type="match status" value="1"/>
</dbReference>
<dbReference type="InterPro" id="IPR006318">
    <property type="entry name" value="PTS_EI-like"/>
</dbReference>
<evidence type="ECO:0000256" key="11">
    <source>
        <dbReference type="ARBA" id="ARBA00022683"/>
    </source>
</evidence>
<dbReference type="Pfam" id="PF05524">
    <property type="entry name" value="PEP-utilisers_N"/>
    <property type="match status" value="1"/>
</dbReference>
<comment type="catalytic activity">
    <reaction evidence="1 16">
        <text>L-histidyl-[protein] + phosphoenolpyruvate = N(pros)-phospho-L-histidyl-[protein] + pyruvate</text>
        <dbReference type="Rhea" id="RHEA:23880"/>
        <dbReference type="Rhea" id="RHEA-COMP:9745"/>
        <dbReference type="Rhea" id="RHEA-COMP:9746"/>
        <dbReference type="ChEBI" id="CHEBI:15361"/>
        <dbReference type="ChEBI" id="CHEBI:29979"/>
        <dbReference type="ChEBI" id="CHEBI:58702"/>
        <dbReference type="ChEBI" id="CHEBI:64837"/>
        <dbReference type="EC" id="2.7.3.9"/>
    </reaction>
</comment>
<keyword evidence="7 16" id="KW-0813">Transport</keyword>
<evidence type="ECO:0000256" key="15">
    <source>
        <dbReference type="ARBA" id="ARBA00033235"/>
    </source>
</evidence>
<dbReference type="PRINTS" id="PR01736">
    <property type="entry name" value="PHPHTRNFRASE"/>
</dbReference>
<dbReference type="Pfam" id="PF02896">
    <property type="entry name" value="PEP-utilizers_C"/>
    <property type="match status" value="1"/>
</dbReference>
<dbReference type="SUPFAM" id="SSF52009">
    <property type="entry name" value="Phosphohistidine domain"/>
    <property type="match status" value="1"/>
</dbReference>
<evidence type="ECO:0000256" key="4">
    <source>
        <dbReference type="ARBA" id="ARBA00007837"/>
    </source>
</evidence>
<dbReference type="Gene3D" id="3.30.1340.10">
    <property type="entry name" value="HPr-like"/>
    <property type="match status" value="1"/>
</dbReference>
<comment type="caution">
    <text evidence="21">The sequence shown here is derived from an EMBL/GenBank/DDBJ whole genome shotgun (WGS) entry which is preliminary data.</text>
</comment>
<dbReference type="InterPro" id="IPR036618">
    <property type="entry name" value="PtsI_HPr-bd_sf"/>
</dbReference>
<dbReference type="PROSITE" id="PS00369">
    <property type="entry name" value="PTS_HPR_HIS"/>
    <property type="match status" value="1"/>
</dbReference>
<comment type="similarity">
    <text evidence="4 16">Belongs to the PEP-utilizing enzyme family.</text>
</comment>
<name>A0A368K6A7_9HYPH</name>
<dbReference type="InterPro" id="IPR035895">
    <property type="entry name" value="HPr-like_sf"/>
</dbReference>
<dbReference type="PRINTS" id="PR00107">
    <property type="entry name" value="PHOSPHOCPHPR"/>
</dbReference>
<dbReference type="Proteomes" id="UP000253420">
    <property type="component" value="Unassembled WGS sequence"/>
</dbReference>
<dbReference type="Pfam" id="PF00381">
    <property type="entry name" value="PTS-HPr"/>
    <property type="match status" value="1"/>
</dbReference>
<feature type="domain" description="HPr" evidence="20">
    <location>
        <begin position="1"/>
        <end position="90"/>
    </location>
</feature>
<feature type="active site" description="Tele-phosphohistidine intermediate" evidence="17">
    <location>
        <position position="303"/>
    </location>
</feature>
<evidence type="ECO:0000256" key="13">
    <source>
        <dbReference type="ARBA" id="ARBA00022777"/>
    </source>
</evidence>
<dbReference type="InterPro" id="IPR000032">
    <property type="entry name" value="HPr-like"/>
</dbReference>
<dbReference type="GO" id="GO:0016301">
    <property type="term" value="F:kinase activity"/>
    <property type="evidence" value="ECO:0007669"/>
    <property type="project" value="UniProtKB-KW"/>
</dbReference>
<dbReference type="OrthoDB" id="9765468at2"/>
<keyword evidence="21" id="KW-0670">Pyruvate</keyword>
<evidence type="ECO:0000256" key="2">
    <source>
        <dbReference type="ARBA" id="ARBA00001946"/>
    </source>
</evidence>
<evidence type="ECO:0000313" key="21">
    <source>
        <dbReference type="EMBL" id="RCS23902.1"/>
    </source>
</evidence>
<dbReference type="NCBIfam" id="TIGR01417">
    <property type="entry name" value="PTS_I_fam"/>
    <property type="match status" value="1"/>
</dbReference>
<comment type="function">
    <text evidence="16">General (non sugar-specific) component of the phosphoenolpyruvate-dependent sugar phosphotransferase system (sugar PTS). This major carbohydrate active-transport system catalyzes the phosphorylation of incoming sugar substrates concomitantly with their translocation across the cell membrane. Enzyme I transfers the phosphoryl group from phosphoenolpyruvate (PEP) to the phosphoryl carrier protein (HPr).</text>
</comment>
<dbReference type="InterPro" id="IPR008279">
    <property type="entry name" value="PEP-util_enz_mobile_dom"/>
</dbReference>
<gene>
    <name evidence="21" type="primary">ptsP</name>
    <name evidence="21" type="ORF">DUT91_11595</name>
</gene>
<dbReference type="CDD" id="cd00367">
    <property type="entry name" value="PTS-HPr_like"/>
    <property type="match status" value="1"/>
</dbReference>
<evidence type="ECO:0000256" key="1">
    <source>
        <dbReference type="ARBA" id="ARBA00000683"/>
    </source>
</evidence>
<sequence length="658" mass="70240">MERSTIVRVHEGLHARPATRFVKLAKSFESEIDLVKGEKSVSAKSSVKLMLLGVKENDEVIVRAQGADAIEAVEALIGYLENPKSGLDEEGQADRGKPKATNTAATPELAMNLAADGRLKGVGASEGVSLGLAHPHFPDEIKLENRKLAADEVEAEVARFRDAVVVVQKRMDVSLAAGNLAESDRGIIAALKDIAADDTLSEETISLIRGGMDAVTAVFGAASKVATEFSEMDDPYLNARADDVHAVGRQLCLALLGREEGGLEDIPDGAILIARDIGAWDLARAPLKRIRGVICGHGGATSHVAIIARAHGIPAVLGLGNQVEQLRTAKQIALDGGTGEVFADPDGETTVRFEERIRKAEEEHAALKVFRDVVSKRSDGVIIEVAANIGSLEEIEAAQEAGAMGVGLFRTELLFMRHMHLPSEDMQTEIYSTLAKAFAPHPVIVRTLDVGGDKPVAGVEFPDEENPFLGWRGIRMCLDRPDIFKPQLRALLRAAVHGKLKVMLPMVSEISEVARTRALIADCETELKAEGKDCRSFDLGVMIETPAAVLIAPMLAREVAFFSIGTNDLTQYVMAADRLNPTVAALNDVKNPAVMAAIAMTAKAGVEAGIMVGMCGEAAGRPDLIPEFIRMGLTELSMSPASIQRAKKCLAELASPSS</sequence>
<keyword evidence="14 16" id="KW-0460">Magnesium</keyword>
<evidence type="ECO:0000313" key="22">
    <source>
        <dbReference type="Proteomes" id="UP000253420"/>
    </source>
</evidence>
<dbReference type="EC" id="2.7.3.9" evidence="5 16"/>
<comment type="subcellular location">
    <subcellularLocation>
        <location evidence="3 16">Cytoplasm</location>
    </subcellularLocation>
</comment>
<comment type="cofactor">
    <cofactor evidence="2 16 19">
        <name>Mg(2+)</name>
        <dbReference type="ChEBI" id="CHEBI:18420"/>
    </cofactor>
</comment>
<feature type="binding site" evidence="18">
    <location>
        <position position="446"/>
    </location>
    <ligand>
        <name>phosphoenolpyruvate</name>
        <dbReference type="ChEBI" id="CHEBI:58702"/>
    </ligand>
</feature>
<evidence type="ECO:0000256" key="9">
    <source>
        <dbReference type="ARBA" id="ARBA00022597"/>
    </source>
</evidence>
<dbReference type="InterPro" id="IPR024692">
    <property type="entry name" value="PTS_EI"/>
</dbReference>
<dbReference type="Pfam" id="PF00391">
    <property type="entry name" value="PEP-utilizers"/>
    <property type="match status" value="1"/>
</dbReference>
<evidence type="ECO:0000256" key="12">
    <source>
        <dbReference type="ARBA" id="ARBA00022723"/>
    </source>
</evidence>
<evidence type="ECO:0000256" key="17">
    <source>
        <dbReference type="PIRSR" id="PIRSR000732-1"/>
    </source>
</evidence>
<dbReference type="EMBL" id="QOZG01000004">
    <property type="protein sequence ID" value="RCS23902.1"/>
    <property type="molecule type" value="Genomic_DNA"/>
</dbReference>
<dbReference type="Gene3D" id="1.10.274.10">
    <property type="entry name" value="PtsI, HPr-binding domain"/>
    <property type="match status" value="1"/>
</dbReference>
<dbReference type="AlphaFoldDB" id="A0A368K6A7"/>
<dbReference type="GO" id="GO:0046872">
    <property type="term" value="F:metal ion binding"/>
    <property type="evidence" value="ECO:0007669"/>
    <property type="project" value="UniProtKB-KW"/>
</dbReference>
<keyword evidence="22" id="KW-1185">Reference proteome</keyword>
<keyword evidence="11 16" id="KW-0598">Phosphotransferase system</keyword>
<dbReference type="InterPro" id="IPR001020">
    <property type="entry name" value="PTS_HPr_His_P_site"/>
</dbReference>
<dbReference type="RefSeq" id="WP_114440540.1">
    <property type="nucleotide sequence ID" value="NZ_QOZG01000004.1"/>
</dbReference>
<feature type="active site" description="Proton donor" evidence="17">
    <location>
        <position position="615"/>
    </location>
</feature>
<reference evidence="21 22" key="1">
    <citation type="submission" date="2018-07" db="EMBL/GenBank/DDBJ databases">
        <title>The draft genome of Phyllobacterium salinisoli.</title>
        <authorList>
            <person name="Liu L."/>
            <person name="Li L."/>
            <person name="Zhang X."/>
            <person name="Liang L."/>
        </authorList>
    </citation>
    <scope>NUCLEOTIDE SEQUENCE [LARGE SCALE GENOMIC DNA]</scope>
    <source>
        <strain evidence="21 22">LLAN61</strain>
    </source>
</reference>
<proteinExistence type="inferred from homology"/>
<evidence type="ECO:0000256" key="10">
    <source>
        <dbReference type="ARBA" id="ARBA00022679"/>
    </source>
</evidence>
<dbReference type="Gene3D" id="3.20.20.60">
    <property type="entry name" value="Phosphoenolpyruvate-binding domains"/>
    <property type="match status" value="1"/>
</dbReference>
<feature type="binding site" evidence="18">
    <location>
        <position position="410"/>
    </location>
    <ligand>
        <name>phosphoenolpyruvate</name>
        <dbReference type="ChEBI" id="CHEBI:58702"/>
    </ligand>
</feature>
<dbReference type="InterPro" id="IPR015813">
    <property type="entry name" value="Pyrv/PenolPyrv_kinase-like_dom"/>
</dbReference>
<evidence type="ECO:0000256" key="3">
    <source>
        <dbReference type="ARBA" id="ARBA00004496"/>
    </source>
</evidence>
<evidence type="ECO:0000256" key="6">
    <source>
        <dbReference type="ARBA" id="ARBA00016544"/>
    </source>
</evidence>
<keyword evidence="13 16" id="KW-0418">Kinase</keyword>
<dbReference type="GO" id="GO:0005737">
    <property type="term" value="C:cytoplasm"/>
    <property type="evidence" value="ECO:0007669"/>
    <property type="project" value="UniProtKB-SubCell"/>
</dbReference>
<evidence type="ECO:0000256" key="8">
    <source>
        <dbReference type="ARBA" id="ARBA00022490"/>
    </source>
</evidence>
<protein>
    <recommendedName>
        <fullName evidence="6 16">Phosphoenolpyruvate-protein phosphotransferase</fullName>
        <ecNumber evidence="5 16">2.7.3.9</ecNumber>
    </recommendedName>
    <alternativeName>
        <fullName evidence="15 16">Phosphotransferase system, enzyme I</fullName>
    </alternativeName>
</protein>
<evidence type="ECO:0000256" key="14">
    <source>
        <dbReference type="ARBA" id="ARBA00022842"/>
    </source>
</evidence>
<evidence type="ECO:0000256" key="5">
    <source>
        <dbReference type="ARBA" id="ARBA00012232"/>
    </source>
</evidence>
<feature type="binding site" evidence="19">
    <location>
        <position position="568"/>
    </location>
    <ligand>
        <name>Mg(2+)</name>
        <dbReference type="ChEBI" id="CHEBI:18420"/>
    </ligand>
</feature>
<dbReference type="InterPro" id="IPR008731">
    <property type="entry name" value="PTS_EIN"/>
</dbReference>
<feature type="binding site" evidence="18">
    <location>
        <begin position="567"/>
        <end position="568"/>
    </location>
    <ligand>
        <name>phosphoenolpyruvate</name>
        <dbReference type="ChEBI" id="CHEBI:58702"/>
    </ligand>
</feature>
<keyword evidence="8 16" id="KW-0963">Cytoplasm</keyword>
<keyword evidence="12 16" id="KW-0479">Metal-binding</keyword>
<evidence type="ECO:0000256" key="18">
    <source>
        <dbReference type="PIRSR" id="PIRSR000732-2"/>
    </source>
</evidence>
<dbReference type="Gene3D" id="3.50.30.10">
    <property type="entry name" value="Phosphohistidine domain"/>
    <property type="match status" value="1"/>
</dbReference>
<dbReference type="GO" id="GO:0009401">
    <property type="term" value="P:phosphoenolpyruvate-dependent sugar phosphotransferase system"/>
    <property type="evidence" value="ECO:0007669"/>
    <property type="project" value="UniProtKB-KW"/>
</dbReference>
<dbReference type="InterPro" id="IPR000121">
    <property type="entry name" value="PEP_util_C"/>
</dbReference>
<dbReference type="PANTHER" id="PTHR46244">
    <property type="entry name" value="PHOSPHOENOLPYRUVATE-PROTEIN PHOSPHOTRANSFERASE"/>
    <property type="match status" value="1"/>
</dbReference>
<keyword evidence="9 16" id="KW-0762">Sugar transport</keyword>
<organism evidence="21 22">
    <name type="scientific">Phyllobacterium salinisoli</name>
    <dbReference type="NCBI Taxonomy" id="1899321"/>
    <lineage>
        <taxon>Bacteria</taxon>
        <taxon>Pseudomonadati</taxon>
        <taxon>Pseudomonadota</taxon>
        <taxon>Alphaproteobacteria</taxon>
        <taxon>Hyphomicrobiales</taxon>
        <taxon>Phyllobacteriaceae</taxon>
        <taxon>Phyllobacterium</taxon>
    </lineage>
</organism>
<evidence type="ECO:0000259" key="20">
    <source>
        <dbReference type="PROSITE" id="PS51350"/>
    </source>
</evidence>
<feature type="binding site" evidence="19">
    <location>
        <position position="544"/>
    </location>
    <ligand>
        <name>Mg(2+)</name>
        <dbReference type="ChEBI" id="CHEBI:18420"/>
    </ligand>
</feature>
<dbReference type="PIRSF" id="PIRSF000732">
    <property type="entry name" value="PTS_enzyme_I"/>
    <property type="match status" value="1"/>
</dbReference>
<dbReference type="InterPro" id="IPR036637">
    <property type="entry name" value="Phosphohistidine_dom_sf"/>
</dbReference>
<evidence type="ECO:0000256" key="19">
    <source>
        <dbReference type="PIRSR" id="PIRSR000732-3"/>
    </source>
</evidence>
<dbReference type="PROSITE" id="PS51350">
    <property type="entry name" value="PTS_HPR_DOM"/>
    <property type="match status" value="1"/>
</dbReference>
<keyword evidence="10 16" id="KW-0808">Transferase</keyword>
<dbReference type="InterPro" id="IPR050499">
    <property type="entry name" value="PEP-utilizing_PTS_enzyme"/>
</dbReference>
<dbReference type="SUPFAM" id="SSF55594">
    <property type="entry name" value="HPr-like"/>
    <property type="match status" value="1"/>
</dbReference>
<accession>A0A368K6A7</accession>
<dbReference type="InterPro" id="IPR040442">
    <property type="entry name" value="Pyrv_kinase-like_dom_sf"/>
</dbReference>
<dbReference type="SUPFAM" id="SSF47831">
    <property type="entry name" value="Enzyme I of the PEP:sugar phosphotransferase system HPr-binding (sub)domain"/>
    <property type="match status" value="1"/>
</dbReference>
<feature type="binding site" evidence="18">
    <location>
        <position position="578"/>
    </location>
    <ligand>
        <name>phosphoenolpyruvate</name>
        <dbReference type="ChEBI" id="CHEBI:58702"/>
    </ligand>
</feature>